<dbReference type="RefSeq" id="WP_249321200.1">
    <property type="nucleotide sequence ID" value="NZ_CP060632.1"/>
</dbReference>
<name>A0A7G9FLK4_9FIRM</name>
<evidence type="ECO:0000313" key="3">
    <source>
        <dbReference type="Proteomes" id="UP000515819"/>
    </source>
</evidence>
<dbReference type="Gene3D" id="1.10.260.40">
    <property type="entry name" value="lambda repressor-like DNA-binding domains"/>
    <property type="match status" value="1"/>
</dbReference>
<dbReference type="Proteomes" id="UP000515819">
    <property type="component" value="Chromosome"/>
</dbReference>
<organism evidence="2 3">
    <name type="scientific">Wujia chipingensis</name>
    <dbReference type="NCBI Taxonomy" id="2763670"/>
    <lineage>
        <taxon>Bacteria</taxon>
        <taxon>Bacillati</taxon>
        <taxon>Bacillota</taxon>
        <taxon>Clostridia</taxon>
        <taxon>Lachnospirales</taxon>
        <taxon>Lachnospiraceae</taxon>
        <taxon>Wujia</taxon>
    </lineage>
</organism>
<dbReference type="GO" id="GO:0003677">
    <property type="term" value="F:DNA binding"/>
    <property type="evidence" value="ECO:0007669"/>
    <property type="project" value="InterPro"/>
</dbReference>
<sequence length="485" mass="56183">MDTIQALIKHYIESNGYTVYSISQQSGLNRTTLQKILSGQRKITKEIYEKLLPFFALSPIDKEELEQAFLINQIGTERFQTHMEIKRILEMSTSTLYQTDDSPYDLIVSNVDTWSNCMLIQGTYQIVNAIYSVALKNVTTEDHPFIYTFADMSHPYASIFFKPLYHPTFQPLHVKHLIEYQKTQMDGENYDNIHNIQILKNLLPSFAAFPGTFEVHYYYSARNRFKQQATAFPYYVITNTHVILLSPTYETALILSDKAIHEYYLHNYEQLLARSNILTSGAQTPLDLLNVLNGVDPALNYPICLNIQPTIEKYLTPEMIDKYMLESPYKDVIRAKLLERIGQLTKESHTILFTLEGLKLFTAEGKNVNFPDTLAARFDIEDRIYILRKFIEANQNDTDYHFLLLDPSKIHTSLNISIAFTPPSMTFLMLVRNDGNSMILPLEEHTLCSSIMDFIQTLPEYGYVCSVEQTNRFLQEEIEQLKKQL</sequence>
<proteinExistence type="predicted"/>
<dbReference type="AlphaFoldDB" id="A0A7G9FLK4"/>
<dbReference type="KEGG" id="wcp:H9Q76_12080"/>
<dbReference type="InterPro" id="IPR010982">
    <property type="entry name" value="Lambda_DNA-bd_dom_sf"/>
</dbReference>
<dbReference type="InterPro" id="IPR001387">
    <property type="entry name" value="Cro/C1-type_HTH"/>
</dbReference>
<dbReference type="SUPFAM" id="SSF47413">
    <property type="entry name" value="lambda repressor-like DNA-binding domains"/>
    <property type="match status" value="1"/>
</dbReference>
<keyword evidence="3" id="KW-1185">Reference proteome</keyword>
<gene>
    <name evidence="2" type="ORF">H9Q76_12080</name>
</gene>
<evidence type="ECO:0000313" key="2">
    <source>
        <dbReference type="EMBL" id="QNL99435.1"/>
    </source>
</evidence>
<dbReference type="PROSITE" id="PS50943">
    <property type="entry name" value="HTH_CROC1"/>
    <property type="match status" value="1"/>
</dbReference>
<dbReference type="EMBL" id="CP060632">
    <property type="protein sequence ID" value="QNL99435.1"/>
    <property type="molecule type" value="Genomic_DNA"/>
</dbReference>
<protein>
    <submittedName>
        <fullName evidence="2">Helix-turn-helix transcriptional regulator</fullName>
    </submittedName>
</protein>
<accession>A0A7G9FLK4</accession>
<reference evidence="2 3" key="1">
    <citation type="submission" date="2020-08" db="EMBL/GenBank/DDBJ databases">
        <authorList>
            <person name="Liu C."/>
            <person name="Sun Q."/>
        </authorList>
    </citation>
    <scope>NUCLEOTIDE SEQUENCE [LARGE SCALE GENOMIC DNA]</scope>
    <source>
        <strain evidence="2 3">NSJ-4</strain>
    </source>
</reference>
<evidence type="ECO:0000259" key="1">
    <source>
        <dbReference type="PROSITE" id="PS50943"/>
    </source>
</evidence>
<feature type="domain" description="HTH cro/C1-type" evidence="1">
    <location>
        <begin position="8"/>
        <end position="62"/>
    </location>
</feature>